<evidence type="ECO:0000313" key="1">
    <source>
        <dbReference type="EMBL" id="KAJ8628902.1"/>
    </source>
</evidence>
<dbReference type="Proteomes" id="UP001234297">
    <property type="component" value="Chromosome 7"/>
</dbReference>
<reference evidence="1 2" key="1">
    <citation type="journal article" date="2022" name="Hortic Res">
        <title>A haplotype resolved chromosomal level avocado genome allows analysis of novel avocado genes.</title>
        <authorList>
            <person name="Nath O."/>
            <person name="Fletcher S.J."/>
            <person name="Hayward A."/>
            <person name="Shaw L.M."/>
            <person name="Masouleh A.K."/>
            <person name="Furtado A."/>
            <person name="Henry R.J."/>
            <person name="Mitter N."/>
        </authorList>
    </citation>
    <scope>NUCLEOTIDE SEQUENCE [LARGE SCALE GENOMIC DNA]</scope>
    <source>
        <strain evidence="2">cv. Hass</strain>
    </source>
</reference>
<keyword evidence="2" id="KW-1185">Reference proteome</keyword>
<protein>
    <submittedName>
        <fullName evidence="1">Uncharacterized protein</fullName>
    </submittedName>
</protein>
<proteinExistence type="predicted"/>
<name>A0ACC2L608_PERAE</name>
<comment type="caution">
    <text evidence="1">The sequence shown here is derived from an EMBL/GenBank/DDBJ whole genome shotgun (WGS) entry which is preliminary data.</text>
</comment>
<gene>
    <name evidence="1" type="ORF">MRB53_022225</name>
</gene>
<evidence type="ECO:0000313" key="2">
    <source>
        <dbReference type="Proteomes" id="UP001234297"/>
    </source>
</evidence>
<accession>A0ACC2L608</accession>
<organism evidence="1 2">
    <name type="scientific">Persea americana</name>
    <name type="common">Avocado</name>
    <dbReference type="NCBI Taxonomy" id="3435"/>
    <lineage>
        <taxon>Eukaryota</taxon>
        <taxon>Viridiplantae</taxon>
        <taxon>Streptophyta</taxon>
        <taxon>Embryophyta</taxon>
        <taxon>Tracheophyta</taxon>
        <taxon>Spermatophyta</taxon>
        <taxon>Magnoliopsida</taxon>
        <taxon>Magnoliidae</taxon>
        <taxon>Laurales</taxon>
        <taxon>Lauraceae</taxon>
        <taxon>Persea</taxon>
    </lineage>
</organism>
<sequence length="151" mass="16637">MKTALPKVEVEINKQSKATVSTHHEETSTTEKYIDSVARKTVVPKARLRKGISPATKKLDYSDEVVNVEGATLSPSLASGFASPSVPAVDGIFTTPVVAPLETSIVVHTPKSDINTLVWRIKRLHCERKILGCFEDYDHSLSRSDYVLTEE</sequence>
<dbReference type="EMBL" id="CM056815">
    <property type="protein sequence ID" value="KAJ8628902.1"/>
    <property type="molecule type" value="Genomic_DNA"/>
</dbReference>